<dbReference type="PANTHER" id="PTHR48020">
    <property type="entry name" value="PROTON MYO-INOSITOL COTRANSPORTER"/>
    <property type="match status" value="1"/>
</dbReference>
<dbReference type="GO" id="GO:0016020">
    <property type="term" value="C:membrane"/>
    <property type="evidence" value="ECO:0007669"/>
    <property type="project" value="UniProtKB-SubCell"/>
</dbReference>
<feature type="transmembrane region" description="Helical" evidence="8">
    <location>
        <begin position="167"/>
        <end position="188"/>
    </location>
</feature>
<evidence type="ECO:0000313" key="11">
    <source>
        <dbReference type="Proteomes" id="UP001316803"/>
    </source>
</evidence>
<feature type="domain" description="Major facilitator superfamily (MFS) profile" evidence="9">
    <location>
        <begin position="133"/>
        <end position="603"/>
    </location>
</feature>
<dbReference type="InterPro" id="IPR005828">
    <property type="entry name" value="MFS_sugar_transport-like"/>
</dbReference>
<feature type="transmembrane region" description="Helical" evidence="8">
    <location>
        <begin position="401"/>
        <end position="419"/>
    </location>
</feature>
<dbReference type="InterPro" id="IPR003663">
    <property type="entry name" value="Sugar/inositol_transpt"/>
</dbReference>
<comment type="caution">
    <text evidence="10">The sequence shown here is derived from an EMBL/GenBank/DDBJ whole genome shotgun (WGS) entry which is preliminary data.</text>
</comment>
<dbReference type="InterPro" id="IPR050814">
    <property type="entry name" value="Myo-inositol_Transporter"/>
</dbReference>
<sequence>MPLPKVDAEAVEHNDYEKSNIAARRGSSASSITAHDENGQRRRSTRQPSVAALLRNPLSGLTDGEVLKDVDAFVDSRGLQEHRDAFHKGGLLARVQQRQDGFEYVDMLSEEEKDILRHEIHHRWSQPFALYFLVVLCAGSAIVQGMDQTAVNGAQQFYFDEFGITNVWQQGLLNGAPYLCSLLIGCWLNAPLNKLLGRRGTIFVSCIISFAASFWMAAANNWYNLLIARFALGLAVGAKSSTTPVYSAESAPKNIRGALTMMWQMWTAFGIMLGFVASVAFQGLKWPGSPEVGEPGTPGYIAGTAQFAPWRWMLGSTAIPPFFVCIMVYMCPESPRWYMEKGKWDKAFNSFSRLRTHPIQAARDMYYSFKLLEVEASQREGKNLVREMFTVKRNRRAAQSAFFVMFMQQFCGVNVIAYYRQVTLSTYIRQNTNKLPSTSIFVQAGYSQSNALLVSFGTGAVNWLFAIPAIYTIDTFGRRNLLLVGFPLMALCLLWTGFSFWIPESQENARIGSIAAGIFTFMAIYSPSEGPVPFTYSAEAFPLYIRDLGMSFATATCWGWNFIISLTWPALVEAFTPQGAFAWYAAFNLFATVYTYFLLPETKGMTLEELDSVFSVGNRQHGKYYVEKMPYYGKRWMGKDREPYPPLYQVGEQAKENTG</sequence>
<dbReference type="AlphaFoldDB" id="A0AAN8I4K5"/>
<feature type="transmembrane region" description="Helical" evidence="8">
    <location>
        <begin position="259"/>
        <end position="281"/>
    </location>
</feature>
<dbReference type="GO" id="GO:0022857">
    <property type="term" value="F:transmembrane transporter activity"/>
    <property type="evidence" value="ECO:0007669"/>
    <property type="project" value="InterPro"/>
</dbReference>
<feature type="region of interest" description="Disordered" evidence="7">
    <location>
        <begin position="1"/>
        <end position="48"/>
    </location>
</feature>
<feature type="transmembrane region" description="Helical" evidence="8">
    <location>
        <begin position="200"/>
        <end position="216"/>
    </location>
</feature>
<proteinExistence type="inferred from homology"/>
<feature type="compositionally biased region" description="Basic and acidic residues" evidence="7">
    <location>
        <begin position="1"/>
        <end position="18"/>
    </location>
</feature>
<gene>
    <name evidence="10" type="ORF">OHC33_007136</name>
</gene>
<dbReference type="NCBIfam" id="TIGR00879">
    <property type="entry name" value="SP"/>
    <property type="match status" value="1"/>
</dbReference>
<dbReference type="GO" id="GO:0015791">
    <property type="term" value="P:polyol transmembrane transport"/>
    <property type="evidence" value="ECO:0007669"/>
    <property type="project" value="UniProtKB-ARBA"/>
</dbReference>
<evidence type="ECO:0000256" key="6">
    <source>
        <dbReference type="ARBA" id="ARBA00023136"/>
    </source>
</evidence>
<evidence type="ECO:0000256" key="4">
    <source>
        <dbReference type="ARBA" id="ARBA00022692"/>
    </source>
</evidence>
<dbReference type="InterPro" id="IPR036259">
    <property type="entry name" value="MFS_trans_sf"/>
</dbReference>
<feature type="transmembrane region" description="Helical" evidence="8">
    <location>
        <begin position="548"/>
        <end position="568"/>
    </location>
</feature>
<feature type="transmembrane region" description="Helical" evidence="8">
    <location>
        <begin position="480"/>
        <end position="502"/>
    </location>
</feature>
<keyword evidence="11" id="KW-1185">Reference proteome</keyword>
<evidence type="ECO:0000259" key="9">
    <source>
        <dbReference type="PROSITE" id="PS50850"/>
    </source>
</evidence>
<dbReference type="Proteomes" id="UP001316803">
    <property type="component" value="Unassembled WGS sequence"/>
</dbReference>
<comment type="subcellular location">
    <subcellularLocation>
        <location evidence="1">Membrane</location>
        <topology evidence="1">Multi-pass membrane protein</topology>
    </subcellularLocation>
</comment>
<dbReference type="Gene3D" id="1.20.1250.20">
    <property type="entry name" value="MFS general substrate transporter like domains"/>
    <property type="match status" value="1"/>
</dbReference>
<evidence type="ECO:0000313" key="10">
    <source>
        <dbReference type="EMBL" id="KAK5951844.1"/>
    </source>
</evidence>
<dbReference type="PROSITE" id="PS50850">
    <property type="entry name" value="MFS"/>
    <property type="match status" value="1"/>
</dbReference>
<organism evidence="10 11">
    <name type="scientific">Knufia fluminis</name>
    <dbReference type="NCBI Taxonomy" id="191047"/>
    <lineage>
        <taxon>Eukaryota</taxon>
        <taxon>Fungi</taxon>
        <taxon>Dikarya</taxon>
        <taxon>Ascomycota</taxon>
        <taxon>Pezizomycotina</taxon>
        <taxon>Eurotiomycetes</taxon>
        <taxon>Chaetothyriomycetidae</taxon>
        <taxon>Chaetothyriales</taxon>
        <taxon>Trichomeriaceae</taxon>
        <taxon>Knufia</taxon>
    </lineage>
</organism>
<feature type="transmembrane region" description="Helical" evidence="8">
    <location>
        <begin position="451"/>
        <end position="473"/>
    </location>
</feature>
<keyword evidence="3" id="KW-0813">Transport</keyword>
<dbReference type="GO" id="GO:0015798">
    <property type="term" value="P:myo-inositol transport"/>
    <property type="evidence" value="ECO:0007669"/>
    <property type="project" value="UniProtKB-ARBA"/>
</dbReference>
<feature type="transmembrane region" description="Helical" evidence="8">
    <location>
        <begin position="222"/>
        <end position="238"/>
    </location>
</feature>
<keyword evidence="4 8" id="KW-0812">Transmembrane</keyword>
<feature type="transmembrane region" description="Helical" evidence="8">
    <location>
        <begin position="580"/>
        <end position="599"/>
    </location>
</feature>
<comment type="similarity">
    <text evidence="2">Belongs to the major facilitator superfamily. Sugar transporter (TC 2.A.1.1) family.</text>
</comment>
<dbReference type="PANTHER" id="PTHR48020:SF26">
    <property type="entry name" value="MYO-INOSITOL TRANSPORTER, PUTATIVE (AFU_ORTHOLOGUE AFUA_4G01560)-RELATED"/>
    <property type="match status" value="1"/>
</dbReference>
<keyword evidence="5 8" id="KW-1133">Transmembrane helix</keyword>
<protein>
    <recommendedName>
        <fullName evidence="9">Major facilitator superfamily (MFS) profile domain-containing protein</fullName>
    </recommendedName>
</protein>
<evidence type="ECO:0000256" key="2">
    <source>
        <dbReference type="ARBA" id="ARBA00010992"/>
    </source>
</evidence>
<reference evidence="10 11" key="1">
    <citation type="submission" date="2022-12" db="EMBL/GenBank/DDBJ databases">
        <title>Genomic features and morphological characterization of a novel Knufia sp. strain isolated from spacecraft assembly facility.</title>
        <authorList>
            <person name="Teixeira M."/>
            <person name="Chander A.M."/>
            <person name="Stajich J.E."/>
            <person name="Venkateswaran K."/>
        </authorList>
    </citation>
    <scope>NUCLEOTIDE SEQUENCE [LARGE SCALE GENOMIC DNA]</scope>
    <source>
        <strain evidence="10 11">FJI-L2-BK-P2</strain>
    </source>
</reference>
<evidence type="ECO:0000256" key="1">
    <source>
        <dbReference type="ARBA" id="ARBA00004141"/>
    </source>
</evidence>
<dbReference type="InterPro" id="IPR020846">
    <property type="entry name" value="MFS_dom"/>
</dbReference>
<feature type="compositionally biased region" description="Low complexity" evidence="7">
    <location>
        <begin position="21"/>
        <end position="33"/>
    </location>
</feature>
<name>A0AAN8I4K5_9EURO</name>
<evidence type="ECO:0000256" key="7">
    <source>
        <dbReference type="SAM" id="MobiDB-lite"/>
    </source>
</evidence>
<accession>A0AAN8I4K5</accession>
<dbReference type="PRINTS" id="PR00171">
    <property type="entry name" value="SUGRTRNSPORT"/>
</dbReference>
<dbReference type="SUPFAM" id="SSF103473">
    <property type="entry name" value="MFS general substrate transporter"/>
    <property type="match status" value="1"/>
</dbReference>
<keyword evidence="6 8" id="KW-0472">Membrane</keyword>
<dbReference type="Pfam" id="PF00083">
    <property type="entry name" value="Sugar_tr"/>
    <property type="match status" value="1"/>
</dbReference>
<evidence type="ECO:0000256" key="8">
    <source>
        <dbReference type="SAM" id="Phobius"/>
    </source>
</evidence>
<evidence type="ECO:0000256" key="3">
    <source>
        <dbReference type="ARBA" id="ARBA00022448"/>
    </source>
</evidence>
<feature type="transmembrane region" description="Helical" evidence="8">
    <location>
        <begin position="128"/>
        <end position="147"/>
    </location>
</feature>
<dbReference type="EMBL" id="JAKLMC020000018">
    <property type="protein sequence ID" value="KAK5951844.1"/>
    <property type="molecule type" value="Genomic_DNA"/>
</dbReference>
<feature type="transmembrane region" description="Helical" evidence="8">
    <location>
        <begin position="312"/>
        <end position="331"/>
    </location>
</feature>
<evidence type="ECO:0000256" key="5">
    <source>
        <dbReference type="ARBA" id="ARBA00022989"/>
    </source>
</evidence>